<organism evidence="2 3">
    <name type="scientific">Deinococcus peraridilitoris (strain DSM 19664 / LMG 22246 / CIP 109416 / KR-200)</name>
    <dbReference type="NCBI Taxonomy" id="937777"/>
    <lineage>
        <taxon>Bacteria</taxon>
        <taxon>Thermotogati</taxon>
        <taxon>Deinococcota</taxon>
        <taxon>Deinococci</taxon>
        <taxon>Deinococcales</taxon>
        <taxon>Deinococcaceae</taxon>
        <taxon>Deinococcus</taxon>
    </lineage>
</organism>
<evidence type="ECO:0000313" key="2">
    <source>
        <dbReference type="EMBL" id="AFZ68055.1"/>
    </source>
</evidence>
<name>L0A4W6_DEIPD</name>
<dbReference type="InterPro" id="IPR002934">
    <property type="entry name" value="Polymerase_NTP_transf_dom"/>
</dbReference>
<dbReference type="InterPro" id="IPR043519">
    <property type="entry name" value="NT_sf"/>
</dbReference>
<sequence>MKREFVSVDLSFVTHTAHREVLRSELGLAVREGALGVLVCGSVARGTACPNADLDLRVYAARSQPFESLFRDGVLVERHHHTFEQAQARLASRPPDLYAWQEARILHDPTLALHELKARAHEALAAYRTPEADRRAVRHWLTSTVRKLHSDLDTARQVFFVHTTTWKLLEGVCVLYDRPVPSSTLMWELLPVLPGPGSGWWRPLLLGEPGERVAAFENVTAWLLENTVDL</sequence>
<dbReference type="Proteomes" id="UP000010467">
    <property type="component" value="Chromosome"/>
</dbReference>
<evidence type="ECO:0000313" key="3">
    <source>
        <dbReference type="Proteomes" id="UP000010467"/>
    </source>
</evidence>
<accession>L0A4W6</accession>
<dbReference type="GO" id="GO:0016779">
    <property type="term" value="F:nucleotidyltransferase activity"/>
    <property type="evidence" value="ECO:0007669"/>
    <property type="project" value="InterPro"/>
</dbReference>
<gene>
    <name evidence="2" type="ordered locus">Deipe_2590</name>
</gene>
<dbReference type="Gene3D" id="3.30.460.10">
    <property type="entry name" value="Beta Polymerase, domain 2"/>
    <property type="match status" value="1"/>
</dbReference>
<dbReference type="PATRIC" id="fig|937777.3.peg.2598"/>
<dbReference type="SUPFAM" id="SSF81301">
    <property type="entry name" value="Nucleotidyltransferase"/>
    <property type="match status" value="1"/>
</dbReference>
<proteinExistence type="predicted"/>
<dbReference type="OrthoDB" id="71519at2"/>
<protein>
    <submittedName>
        <fullName evidence="2">Nucleotidyltransferase family protein</fullName>
    </submittedName>
</protein>
<keyword evidence="2" id="KW-0808">Transferase</keyword>
<evidence type="ECO:0000259" key="1">
    <source>
        <dbReference type="Pfam" id="PF01909"/>
    </source>
</evidence>
<keyword evidence="3" id="KW-1185">Reference proteome</keyword>
<dbReference type="KEGG" id="dpd:Deipe_2590"/>
<reference evidence="3" key="1">
    <citation type="submission" date="2012-03" db="EMBL/GenBank/DDBJ databases">
        <title>Complete sequence of chromosome of Deinococcus peraridilitoris DSM 19664.</title>
        <authorList>
            <person name="Lucas S."/>
            <person name="Copeland A."/>
            <person name="Lapidus A."/>
            <person name="Glavina del Rio T."/>
            <person name="Dalin E."/>
            <person name="Tice H."/>
            <person name="Bruce D."/>
            <person name="Goodwin L."/>
            <person name="Pitluck S."/>
            <person name="Peters L."/>
            <person name="Mikhailova N."/>
            <person name="Lu M."/>
            <person name="Kyrpides N."/>
            <person name="Mavromatis K."/>
            <person name="Ivanova N."/>
            <person name="Brettin T."/>
            <person name="Detter J.C."/>
            <person name="Han C."/>
            <person name="Larimer F."/>
            <person name="Land M."/>
            <person name="Hauser L."/>
            <person name="Markowitz V."/>
            <person name="Cheng J.-F."/>
            <person name="Hugenholtz P."/>
            <person name="Woyke T."/>
            <person name="Wu D."/>
            <person name="Pukall R."/>
            <person name="Steenblock K."/>
            <person name="Brambilla E."/>
            <person name="Klenk H.-P."/>
            <person name="Eisen J.A."/>
        </authorList>
    </citation>
    <scope>NUCLEOTIDE SEQUENCE [LARGE SCALE GENOMIC DNA]</scope>
    <source>
        <strain evidence="3">DSM 19664 / LMG 22246 / CIP 109416 / KR-200</strain>
    </source>
</reference>
<dbReference type="AlphaFoldDB" id="L0A4W6"/>
<dbReference type="RefSeq" id="WP_015236357.1">
    <property type="nucleotide sequence ID" value="NC_019793.1"/>
</dbReference>
<dbReference type="eggNOG" id="COG1708">
    <property type="taxonomic scope" value="Bacteria"/>
</dbReference>
<feature type="domain" description="Polymerase nucleotidyl transferase" evidence="1">
    <location>
        <begin position="36"/>
        <end position="101"/>
    </location>
</feature>
<dbReference type="Pfam" id="PF01909">
    <property type="entry name" value="NTP_transf_2"/>
    <property type="match status" value="1"/>
</dbReference>
<dbReference type="EMBL" id="CP003382">
    <property type="protein sequence ID" value="AFZ68055.1"/>
    <property type="molecule type" value="Genomic_DNA"/>
</dbReference>
<dbReference type="HOGENOM" id="CLU_103245_0_0_0"/>